<dbReference type="EMBL" id="WBKH01000010">
    <property type="protein sequence ID" value="KAB1477196.1"/>
    <property type="molecule type" value="Genomic_DNA"/>
</dbReference>
<protein>
    <submittedName>
        <fullName evidence="1">Uncharacterized protein</fullName>
    </submittedName>
</protein>
<dbReference type="RefSeq" id="WP_127008326.1">
    <property type="nucleotide sequence ID" value="NZ_RQUZ01000010.1"/>
</dbReference>
<dbReference type="AlphaFoldDB" id="A0A833CAD7"/>
<name>A0A833CAD7_9FIRM</name>
<organism evidence="1 2">
    <name type="scientific">Veillonella seminalis</name>
    <dbReference type="NCBI Taxonomy" id="1502943"/>
    <lineage>
        <taxon>Bacteria</taxon>
        <taxon>Bacillati</taxon>
        <taxon>Bacillota</taxon>
        <taxon>Negativicutes</taxon>
        <taxon>Veillonellales</taxon>
        <taxon>Veillonellaceae</taxon>
        <taxon>Veillonella</taxon>
    </lineage>
</organism>
<evidence type="ECO:0000313" key="1">
    <source>
        <dbReference type="EMBL" id="KAB1477196.1"/>
    </source>
</evidence>
<proteinExistence type="predicted"/>
<comment type="caution">
    <text evidence="1">The sequence shown here is derived from an EMBL/GenBank/DDBJ whole genome shotgun (WGS) entry which is preliminary data.</text>
</comment>
<reference evidence="1 2" key="1">
    <citation type="submission" date="2019-09" db="EMBL/GenBank/DDBJ databases">
        <title>Draft genome sequence of 3 type strains from the CCUG.</title>
        <authorList>
            <person name="Pineiro-Iglesias B."/>
            <person name="Tunovic T."/>
            <person name="Unosson C."/>
            <person name="Inganas E."/>
            <person name="Ohlen M."/>
            <person name="Cardew S."/>
            <person name="Jensie-Markopoulos S."/>
            <person name="Salva-Serra F."/>
            <person name="Jaen-Luchoro D."/>
            <person name="Karlsson R."/>
            <person name="Svensson-Stadler L."/>
            <person name="Chun J."/>
            <person name="Moore E."/>
        </authorList>
    </citation>
    <scope>NUCLEOTIDE SEQUENCE [LARGE SCALE GENOMIC DNA]</scope>
    <source>
        <strain evidence="1 2">CCUG 65427</strain>
    </source>
</reference>
<sequence length="182" mass="21496">MDGTTLRGYILEYLYEKGYEYIINDGFGEVYAVDAVESEYSNYIKGSKRVKYLGFCELFEDVTCSEPLNIACEIGAIDWSTVPENTPVLVRHNESEPWEYRHFYKYSTESDYPFICYIDGKTSYTVKSIQSIVKYDNWEFCKLAEEEWKPGRMDYEELELLHHFAESFVDIEREEIEEGEQC</sequence>
<dbReference type="Proteomes" id="UP000434554">
    <property type="component" value="Unassembled WGS sequence"/>
</dbReference>
<evidence type="ECO:0000313" key="2">
    <source>
        <dbReference type="Proteomes" id="UP000434554"/>
    </source>
</evidence>
<accession>A0A833CAD7</accession>
<dbReference type="GeneID" id="83055604"/>
<gene>
    <name evidence="1" type="ORF">F8R14_09375</name>
</gene>